<dbReference type="Proteomes" id="UP000610558">
    <property type="component" value="Unassembled WGS sequence"/>
</dbReference>
<dbReference type="GO" id="GO:0020037">
    <property type="term" value="F:heme binding"/>
    <property type="evidence" value="ECO:0007669"/>
    <property type="project" value="InterPro"/>
</dbReference>
<dbReference type="Gene3D" id="1.10.630.10">
    <property type="entry name" value="Cytochrome P450"/>
    <property type="match status" value="1"/>
</dbReference>
<accession>A0A927GV99</accession>
<dbReference type="Pfam" id="PF13459">
    <property type="entry name" value="Fer4_15"/>
    <property type="match status" value="1"/>
</dbReference>
<dbReference type="PANTHER" id="PTHR24304">
    <property type="entry name" value="CYTOCHROME P450 FAMILY 7"/>
    <property type="match status" value="1"/>
</dbReference>
<dbReference type="CDD" id="cd11042">
    <property type="entry name" value="CYP51-like"/>
    <property type="match status" value="1"/>
</dbReference>
<evidence type="ECO:0000256" key="4">
    <source>
        <dbReference type="ARBA" id="ARBA00023004"/>
    </source>
</evidence>
<comment type="caution">
    <text evidence="6">The sequence shown here is derived from an EMBL/GenBank/DDBJ whole genome shotgun (WGS) entry which is preliminary data.</text>
</comment>
<keyword evidence="2 5" id="KW-0349">Heme</keyword>
<dbReference type="SUPFAM" id="SSF54862">
    <property type="entry name" value="4Fe-4S ferredoxins"/>
    <property type="match status" value="1"/>
</dbReference>
<dbReference type="InterPro" id="IPR002403">
    <property type="entry name" value="Cyt_P450_E_grp-IV"/>
</dbReference>
<dbReference type="PRINTS" id="PR00465">
    <property type="entry name" value="EP450IV"/>
</dbReference>
<dbReference type="PANTHER" id="PTHR24304:SF2">
    <property type="entry name" value="24-HYDROXYCHOLESTEROL 7-ALPHA-HYDROXYLASE"/>
    <property type="match status" value="1"/>
</dbReference>
<dbReference type="GO" id="GO:0005506">
    <property type="term" value="F:iron ion binding"/>
    <property type="evidence" value="ECO:0007669"/>
    <property type="project" value="InterPro"/>
</dbReference>
<dbReference type="SUPFAM" id="SSF48264">
    <property type="entry name" value="Cytochrome P450"/>
    <property type="match status" value="1"/>
</dbReference>
<keyword evidence="3 5" id="KW-0479">Metal-binding</keyword>
<reference evidence="6" key="1">
    <citation type="submission" date="2020-09" db="EMBL/GenBank/DDBJ databases">
        <authorList>
            <person name="Yoon J.-W."/>
        </authorList>
    </citation>
    <scope>NUCLEOTIDE SEQUENCE</scope>
    <source>
        <strain evidence="6">KMU-158</strain>
    </source>
</reference>
<evidence type="ECO:0000256" key="3">
    <source>
        <dbReference type="ARBA" id="ARBA00022723"/>
    </source>
</evidence>
<keyword evidence="7" id="KW-1185">Reference proteome</keyword>
<dbReference type="AlphaFoldDB" id="A0A927GV99"/>
<dbReference type="InterPro" id="IPR001128">
    <property type="entry name" value="Cyt_P450"/>
</dbReference>
<evidence type="ECO:0000313" key="6">
    <source>
        <dbReference type="EMBL" id="MBD2857853.1"/>
    </source>
</evidence>
<gene>
    <name evidence="6" type="ORF">IB286_02455</name>
</gene>
<dbReference type="Pfam" id="PF00067">
    <property type="entry name" value="p450"/>
    <property type="match status" value="1"/>
</dbReference>
<organism evidence="6 7">
    <name type="scientific">Spongiibacter pelagi</name>
    <dbReference type="NCBI Taxonomy" id="2760804"/>
    <lineage>
        <taxon>Bacteria</taxon>
        <taxon>Pseudomonadati</taxon>
        <taxon>Pseudomonadota</taxon>
        <taxon>Gammaproteobacteria</taxon>
        <taxon>Cellvibrionales</taxon>
        <taxon>Spongiibacteraceae</taxon>
        <taxon>Spongiibacter</taxon>
    </lineage>
</organism>
<evidence type="ECO:0000256" key="2">
    <source>
        <dbReference type="ARBA" id="ARBA00022617"/>
    </source>
</evidence>
<protein>
    <submittedName>
        <fullName evidence="6">Cytochrome P450</fullName>
    </submittedName>
</protein>
<dbReference type="EMBL" id="JACXLD010000001">
    <property type="protein sequence ID" value="MBD2857853.1"/>
    <property type="molecule type" value="Genomic_DNA"/>
</dbReference>
<dbReference type="InterPro" id="IPR050529">
    <property type="entry name" value="CYP450_sterol_14alpha_dmase"/>
</dbReference>
<dbReference type="RefSeq" id="WP_190762083.1">
    <property type="nucleotide sequence ID" value="NZ_JACXLD010000001.1"/>
</dbReference>
<comment type="similarity">
    <text evidence="1">Belongs to the cytochrome P450 family.</text>
</comment>
<dbReference type="PRINTS" id="PR00385">
    <property type="entry name" value="P450"/>
</dbReference>
<keyword evidence="4 5" id="KW-0408">Iron</keyword>
<dbReference type="GO" id="GO:0016705">
    <property type="term" value="F:oxidoreductase activity, acting on paired donors, with incorporation or reduction of molecular oxygen"/>
    <property type="evidence" value="ECO:0007669"/>
    <property type="project" value="InterPro"/>
</dbReference>
<dbReference type="InterPro" id="IPR036396">
    <property type="entry name" value="Cyt_P450_sf"/>
</dbReference>
<evidence type="ECO:0000256" key="1">
    <source>
        <dbReference type="ARBA" id="ARBA00010617"/>
    </source>
</evidence>
<dbReference type="Gene3D" id="3.30.70.20">
    <property type="match status" value="1"/>
</dbReference>
<name>A0A927GV99_9GAMM</name>
<sequence length="560" mass="63074">MGASAVSPAAKNNQPPEAKGGLPLLGQMLNFARNPYQFAKKLADDHGEFVSFKLMGQRIFLLTGEEASTLFYRGTDEQLDQSAAYKLMTPIFGEGLIFDAPNDKKNQQLKMLMPSLRMDAMRNHSGKIVQEVEDAIADWGDSGEIDLVDFMKRLTINTASHCLLGREFRYELSEEFAEIYHDLEKGVSPLAYHFPNLPIPRFRQRDRARQRLQDLVGKIVKRRESQSEKPTDMFQSLIDMRYEDGTPLDDNEITGMLVGAIFAGHHTSSGTAAWVLLELLKHPGILRNVRGELDELLGSRGEVSFQSMREVPQLENVLKEVLRLHPPLIILMRKVAQSMRFKDYQIEEGDMLWAVPPVTHRMSSLFDNPEVFDPDRFAGENPEDKRLMAYQPFGGGKHKCSGNAFAMFQIKAIFAVLLRRYDFDLVESPQSYVDDYKEMIVQPLSPCRVRYRRRAESSFASEFGKSAPAAAEGCPFHQQTESASLKVVLDSHLCQGHAMCIGEAPEYFSLDEEGQMHLIKTDVIAADRERLEKAVRFCPNQALRLEASTLGGSSKAAASK</sequence>
<comment type="cofactor">
    <cofactor evidence="5">
        <name>heme</name>
        <dbReference type="ChEBI" id="CHEBI:30413"/>
    </cofactor>
</comment>
<dbReference type="GO" id="GO:0004497">
    <property type="term" value="F:monooxygenase activity"/>
    <property type="evidence" value="ECO:0007669"/>
    <property type="project" value="InterPro"/>
</dbReference>
<evidence type="ECO:0000313" key="7">
    <source>
        <dbReference type="Proteomes" id="UP000610558"/>
    </source>
</evidence>
<evidence type="ECO:0000256" key="5">
    <source>
        <dbReference type="PIRSR" id="PIRSR602403-1"/>
    </source>
</evidence>
<proteinExistence type="inferred from homology"/>
<feature type="binding site" description="axial binding residue" evidence="5">
    <location>
        <position position="400"/>
    </location>
    <ligand>
        <name>heme</name>
        <dbReference type="ChEBI" id="CHEBI:30413"/>
    </ligand>
    <ligandPart>
        <name>Fe</name>
        <dbReference type="ChEBI" id="CHEBI:18248"/>
    </ligandPart>
</feature>